<dbReference type="KEGG" id="bmj:BMULJ_06228"/>
<dbReference type="KEGG" id="bmu:Bmul_6193"/>
<dbReference type="RefSeq" id="WP_009695823.1">
    <property type="nucleotide sequence ID" value="NC_010070.1"/>
</dbReference>
<evidence type="ECO:0000313" key="2">
    <source>
        <dbReference type="Proteomes" id="UP000008815"/>
    </source>
</evidence>
<name>A0A0H3KSH2_BURM1</name>
<gene>
    <name evidence="1" type="ordered locus">BMULJ_06228</name>
</gene>
<dbReference type="HOGENOM" id="CLU_2208922_0_0_4"/>
<accession>A0A0H3KSH2</accession>
<proteinExistence type="predicted"/>
<sequence length="117" mass="12823">MVETIEIGPAPCDEACAQVGDMRYLERSRAECTAFINQIRRTLGEPPDGASLFIKSSAHDFGTYWEVVVKVTGGLSADAREAAIAYAYRCESESPTTWDDDARRELTEAGFPVSEVV</sequence>
<dbReference type="Proteomes" id="UP000008815">
    <property type="component" value="Plasmid pTGL1"/>
</dbReference>
<keyword evidence="1" id="KW-0614">Plasmid</keyword>
<geneLocation type="plasmid" evidence="1 2">
    <name>pTGL1</name>
</geneLocation>
<protein>
    <submittedName>
        <fullName evidence="1">Uncharacterized protein</fullName>
    </submittedName>
</protein>
<evidence type="ECO:0000313" key="1">
    <source>
        <dbReference type="EMBL" id="BAG48017.1"/>
    </source>
</evidence>
<keyword evidence="2" id="KW-1185">Reference proteome</keyword>
<dbReference type="AlphaFoldDB" id="A0A0H3KSH2"/>
<dbReference type="eggNOG" id="ENOG5033KFD">
    <property type="taxonomic scope" value="Bacteria"/>
</dbReference>
<organism evidence="1 2">
    <name type="scientific">Burkholderia multivorans (strain ATCC 17616 / 249)</name>
    <dbReference type="NCBI Taxonomy" id="395019"/>
    <lineage>
        <taxon>Bacteria</taxon>
        <taxon>Pseudomonadati</taxon>
        <taxon>Pseudomonadota</taxon>
        <taxon>Betaproteobacteria</taxon>
        <taxon>Burkholderiales</taxon>
        <taxon>Burkholderiaceae</taxon>
        <taxon>Burkholderia</taxon>
        <taxon>Burkholderia cepacia complex</taxon>
    </lineage>
</organism>
<reference evidence="1 2" key="1">
    <citation type="submission" date="2007-04" db="EMBL/GenBank/DDBJ databases">
        <title>Complete genome sequence of Burkholderia multivorans ATCC 17616.</title>
        <authorList>
            <person name="Ohtsubo Y."/>
            <person name="Yamashita A."/>
            <person name="Kurokawa K."/>
            <person name="Takami H."/>
            <person name="Yuhara S."/>
            <person name="Nishiyama E."/>
            <person name="Endo R."/>
            <person name="Miyazaki R."/>
            <person name="Ono A."/>
            <person name="Yano K."/>
            <person name="Ito M."/>
            <person name="Sota M."/>
            <person name="Yuji N."/>
            <person name="Hattori M."/>
            <person name="Tsuda M."/>
        </authorList>
    </citation>
    <scope>NUCLEOTIDE SEQUENCE [LARGE SCALE GENOMIC DNA]</scope>
    <source>
        <strain evidence="2">ATCC 17616 / 249</strain>
        <plasmid evidence="2">Plasmid pTGL1</plasmid>
    </source>
</reference>
<dbReference type="EMBL" id="AP009388">
    <property type="protein sequence ID" value="BAG48017.1"/>
    <property type="molecule type" value="Genomic_DNA"/>
</dbReference>